<dbReference type="InterPro" id="IPR006311">
    <property type="entry name" value="TAT_signal"/>
</dbReference>
<protein>
    <submittedName>
        <fullName evidence="3">Molybdopterin-dependent oxidoreductase</fullName>
    </submittedName>
</protein>
<sequence length="752" mass="80665">MDIKLSSPVENVSRRRFLKALGVTSGGFVLGGVVPLSAPAWADESAAANQLNLFISINTNNQVDIVCHRSEMGQGVRTSVPQVIADELDADWDLVNVVQGMANDAYGSQNTDGSTSIRNAYMRLRQLGASARTMLEQAAAQVWKVPVEQCKSDFHKVVNVKTGQSLSYGELAPVAAGIKPPETNTVSLKEKSEFRYIGKGLASVDLPDVVNGTTEFGQDIQIPGMVIASIERCPVFGGTMKTFDAAAAKKVKGVLDVITIKATPGAPVFHALGGVAVLASNTYAAHKGREKLNIEWDLGPNVSHNSDEYLQQRIDAVNQPAKPVRFAGDVKQAFADSDKQVAATYTVPYLVHAPMEPPAATAMMHTDGSCEIWACTQAPQGVRDHAAKALGLKKEQVRVHVTLLGGAFGRKAKADFAVEAALLAQASGKPVKVVWSREDDIQHSYYHAISAQHYEAALDDKDALSAWVGRTSFPTIASTFNLKQKEPMSFEQGGGFADVPFAVENISCEVTPVDSHVRIGWMRSVANIHHGFGVGSFVDEIAAAKQQDPKQCWIELLGNHSNVDLNQGDYKNPNYGASAADHPIDTARYKNVIELACGKAGWGKKLPAGEGLGLSVHRSFLAYVAVVSHVKVEGKKLTVKHMYCAADSGTIANLDRVESQMEGAMIFGLSIALMSEISTKNGAIEQSNFNDYMVVRMNQSPDIDVQIVQSDALPAGVGEPGVPPVAASIANAVYAATGKRYRDLPLNKAFRV</sequence>
<dbReference type="GO" id="GO:0016491">
    <property type="term" value="F:oxidoreductase activity"/>
    <property type="evidence" value="ECO:0007669"/>
    <property type="project" value="InterPro"/>
</dbReference>
<dbReference type="PANTHER" id="PTHR47495:SF3">
    <property type="entry name" value="BLR6219 PROTEIN"/>
    <property type="match status" value="1"/>
</dbReference>
<proteinExistence type="predicted"/>
<dbReference type="InterPro" id="IPR008274">
    <property type="entry name" value="AldOxase/xan_DH_MoCoBD1"/>
</dbReference>
<reference evidence="3 4" key="1">
    <citation type="journal article" date="2013" name="Antonie Van Leeuwenhoek">
        <title>Echinimonas agarilytica gen. nov., sp. nov., a new gammaproteobacterium isolated from the sea urchin Strongylocentrotus intermedius.</title>
        <authorList>
            <person name="Nedashkovskaya O.I."/>
            <person name="Stenkova A.M."/>
            <person name="Zhukova N.V."/>
            <person name="Van Trappen S."/>
            <person name="Lee J.S."/>
            <person name="Kim S.B."/>
        </authorList>
    </citation>
    <scope>NUCLEOTIDE SEQUENCE [LARGE SCALE GENOMIC DNA]</scope>
    <source>
        <strain evidence="3 4">KMM 6351</strain>
    </source>
</reference>
<dbReference type="Gene3D" id="3.90.1170.50">
    <property type="entry name" value="Aldehyde oxidase/xanthine dehydrogenase, a/b hammerhead"/>
    <property type="match status" value="1"/>
</dbReference>
<gene>
    <name evidence="3" type="ORF">NAF29_08585</name>
</gene>
<dbReference type="InterPro" id="IPR037165">
    <property type="entry name" value="AldOxase/xan_DH_Mopterin-bd_sf"/>
</dbReference>
<dbReference type="InterPro" id="IPR012368">
    <property type="entry name" value="OxRdtase_Mopterin-bd_su_IorB"/>
</dbReference>
<dbReference type="Proteomes" id="UP001165393">
    <property type="component" value="Unassembled WGS sequence"/>
</dbReference>
<dbReference type="InterPro" id="IPR046867">
    <property type="entry name" value="AldOxase/xan_DH_MoCoBD2"/>
</dbReference>
<dbReference type="EMBL" id="JAMQGP010000003">
    <property type="protein sequence ID" value="MCM2679718.1"/>
    <property type="molecule type" value="Genomic_DNA"/>
</dbReference>
<dbReference type="NCBIfam" id="TIGR01409">
    <property type="entry name" value="TAT_signal_seq"/>
    <property type="match status" value="1"/>
</dbReference>
<organism evidence="3 4">
    <name type="scientific">Echinimonas agarilytica</name>
    <dbReference type="NCBI Taxonomy" id="1215918"/>
    <lineage>
        <taxon>Bacteria</taxon>
        <taxon>Pseudomonadati</taxon>
        <taxon>Pseudomonadota</taxon>
        <taxon>Gammaproteobacteria</taxon>
        <taxon>Alteromonadales</taxon>
        <taxon>Echinimonadaceae</taxon>
        <taxon>Echinimonas</taxon>
    </lineage>
</organism>
<dbReference type="Pfam" id="PF20256">
    <property type="entry name" value="MoCoBD_2"/>
    <property type="match status" value="2"/>
</dbReference>
<comment type="caution">
    <text evidence="3">The sequence shown here is derived from an EMBL/GenBank/DDBJ whole genome shotgun (WGS) entry which is preliminary data.</text>
</comment>
<dbReference type="InterPro" id="IPR052516">
    <property type="entry name" value="N-heterocyclic_Hydroxylase"/>
</dbReference>
<name>A0AA42B7U4_9GAMM</name>
<evidence type="ECO:0000256" key="1">
    <source>
        <dbReference type="ARBA" id="ARBA00022729"/>
    </source>
</evidence>
<evidence type="ECO:0000259" key="2">
    <source>
        <dbReference type="SMART" id="SM01008"/>
    </source>
</evidence>
<evidence type="ECO:0000313" key="4">
    <source>
        <dbReference type="Proteomes" id="UP001165393"/>
    </source>
</evidence>
<dbReference type="PROSITE" id="PS51318">
    <property type="entry name" value="TAT"/>
    <property type="match status" value="1"/>
</dbReference>
<dbReference type="Gene3D" id="3.30.365.10">
    <property type="entry name" value="Aldehyde oxidase/xanthine dehydrogenase, molybdopterin binding domain"/>
    <property type="match status" value="4"/>
</dbReference>
<keyword evidence="1" id="KW-0732">Signal</keyword>
<dbReference type="PIRSF" id="PIRSF036389">
    <property type="entry name" value="IOR_B"/>
    <property type="match status" value="1"/>
</dbReference>
<dbReference type="SMART" id="SM01008">
    <property type="entry name" value="Ald_Xan_dh_C"/>
    <property type="match status" value="1"/>
</dbReference>
<dbReference type="PANTHER" id="PTHR47495">
    <property type="entry name" value="ALDEHYDE DEHYDROGENASE"/>
    <property type="match status" value="1"/>
</dbReference>
<dbReference type="SUPFAM" id="SSF56003">
    <property type="entry name" value="Molybdenum cofactor-binding domain"/>
    <property type="match status" value="2"/>
</dbReference>
<dbReference type="RefSeq" id="WP_251261158.1">
    <property type="nucleotide sequence ID" value="NZ_JAMQGP010000003.1"/>
</dbReference>
<evidence type="ECO:0000313" key="3">
    <source>
        <dbReference type="EMBL" id="MCM2679718.1"/>
    </source>
</evidence>
<dbReference type="InterPro" id="IPR000674">
    <property type="entry name" value="Ald_Oxase/Xan_DH_a/b"/>
</dbReference>
<dbReference type="AlphaFoldDB" id="A0AA42B7U4"/>
<keyword evidence="4" id="KW-1185">Reference proteome</keyword>
<dbReference type="Pfam" id="PF02738">
    <property type="entry name" value="MoCoBD_1"/>
    <property type="match status" value="1"/>
</dbReference>
<dbReference type="InterPro" id="IPR019546">
    <property type="entry name" value="TAT_signal_bac_arc"/>
</dbReference>
<feature type="domain" description="Aldehyde oxidase/xanthine dehydrogenase a/b hammerhead" evidence="2">
    <location>
        <begin position="211"/>
        <end position="300"/>
    </location>
</feature>
<accession>A0AA42B7U4</accession>